<dbReference type="InterPro" id="IPR003018">
    <property type="entry name" value="GAF"/>
</dbReference>
<dbReference type="RefSeq" id="WP_002703527.1">
    <property type="nucleotide sequence ID" value="NZ_AAWS01000055.1"/>
</dbReference>
<keyword evidence="5" id="KW-1185">Reference proteome</keyword>
<dbReference type="GO" id="GO:0016020">
    <property type="term" value="C:membrane"/>
    <property type="evidence" value="ECO:0007669"/>
    <property type="project" value="InterPro"/>
</dbReference>
<proteinExistence type="predicted"/>
<reference evidence="4 5" key="1">
    <citation type="submission" date="2007-01" db="EMBL/GenBank/DDBJ databases">
        <authorList>
            <person name="Haygood M."/>
            <person name="Podell S."/>
            <person name="Anderson C."/>
            <person name="Hopkinson B."/>
            <person name="Roe K."/>
            <person name="Barbeau K."/>
            <person name="Gaasterland T."/>
            <person name="Ferriera S."/>
            <person name="Johnson J."/>
            <person name="Kravitz S."/>
            <person name="Beeson K."/>
            <person name="Sutton G."/>
            <person name="Rogers Y.-H."/>
            <person name="Friedman R."/>
            <person name="Frazier M."/>
            <person name="Venter J.C."/>
        </authorList>
    </citation>
    <scope>NUCLEOTIDE SEQUENCE [LARGE SCALE GENOMIC DNA]</scope>
    <source>
        <strain evidence="4 5">ATCC 23134</strain>
    </source>
</reference>
<dbReference type="Proteomes" id="UP000004095">
    <property type="component" value="Unassembled WGS sequence"/>
</dbReference>
<protein>
    <submittedName>
        <fullName evidence="4">GAF domain protein</fullName>
    </submittedName>
</protein>
<keyword evidence="2" id="KW-0472">Membrane</keyword>
<dbReference type="eggNOG" id="COG2203">
    <property type="taxonomic scope" value="Bacteria"/>
</dbReference>
<dbReference type="SMART" id="SM00065">
    <property type="entry name" value="GAF"/>
    <property type="match status" value="1"/>
</dbReference>
<evidence type="ECO:0000256" key="1">
    <source>
        <dbReference type="SAM" id="Coils"/>
    </source>
</evidence>
<feature type="transmembrane region" description="Helical" evidence="2">
    <location>
        <begin position="201"/>
        <end position="227"/>
    </location>
</feature>
<keyword evidence="2" id="KW-0812">Transmembrane</keyword>
<evidence type="ECO:0000259" key="3">
    <source>
        <dbReference type="SMART" id="SM00065"/>
    </source>
</evidence>
<dbReference type="GO" id="GO:0007165">
    <property type="term" value="P:signal transduction"/>
    <property type="evidence" value="ECO:0007669"/>
    <property type="project" value="InterPro"/>
</dbReference>
<dbReference type="Pfam" id="PF00672">
    <property type="entry name" value="HAMP"/>
    <property type="match status" value="1"/>
</dbReference>
<dbReference type="OrthoDB" id="977452at2"/>
<dbReference type="EMBL" id="AAWS01000055">
    <property type="protein sequence ID" value="EAY25075.1"/>
    <property type="molecule type" value="Genomic_DNA"/>
</dbReference>
<dbReference type="InterPro" id="IPR029016">
    <property type="entry name" value="GAF-like_dom_sf"/>
</dbReference>
<dbReference type="Gene3D" id="3.30.450.40">
    <property type="match status" value="1"/>
</dbReference>
<organism evidence="4 5">
    <name type="scientific">Microscilla marina ATCC 23134</name>
    <dbReference type="NCBI Taxonomy" id="313606"/>
    <lineage>
        <taxon>Bacteria</taxon>
        <taxon>Pseudomonadati</taxon>
        <taxon>Bacteroidota</taxon>
        <taxon>Cytophagia</taxon>
        <taxon>Cytophagales</taxon>
        <taxon>Microscillaceae</taxon>
        <taxon>Microscilla</taxon>
    </lineage>
</organism>
<dbReference type="Gene3D" id="6.10.340.10">
    <property type="match status" value="1"/>
</dbReference>
<evidence type="ECO:0000313" key="4">
    <source>
        <dbReference type="EMBL" id="EAY25075.1"/>
    </source>
</evidence>
<evidence type="ECO:0000313" key="5">
    <source>
        <dbReference type="Proteomes" id="UP000004095"/>
    </source>
</evidence>
<name>A1ZWZ5_MICM2</name>
<feature type="transmembrane region" description="Helical" evidence="2">
    <location>
        <begin position="20"/>
        <end position="46"/>
    </location>
</feature>
<feature type="domain" description="GAF" evidence="3">
    <location>
        <begin position="339"/>
        <end position="485"/>
    </location>
</feature>
<gene>
    <name evidence="4" type="ORF">M23134_06063</name>
</gene>
<keyword evidence="1" id="KW-0175">Coiled coil</keyword>
<evidence type="ECO:0000256" key="2">
    <source>
        <dbReference type="SAM" id="Phobius"/>
    </source>
</evidence>
<sequence length="530" mass="61422">MSVKKRNRLSYFIRLDFSSIQGRITFVFVLLALLMFSVILLINYTWLSNNRQYKKIIDTTQPIQRHSISLLNTAKQTQVNLHKYLILKDTTYKTKNRKIWLLTIPAQKDSLLFNLAQNSDNTRLAYVNITQRLEELRQLQKQAEIVYQRKDVVLAIRQFLVSDLPLALSELEKAVNRMTGIQKDREIELLEEYANSNRKRYVIFVVSLVAIILFHYFLGAFIMTALMSKIMPIKTQIANLSKGDLPDPLPKKSDEFGSTVRYINELSHNLKLVKNYANQVGEGRFDSNLTIFNEGSELGVALSEMGRSLQKVYDEEQLRIWITDGLAKFAEILRQSSDDLDHLCYEVISQLVKYIDIVQGGIFILNNHEAAPFFELRASYAYDRMKFVERKVSVDEGLIGRVYNEKEMVYVETIPENYLYVESGLGETPPKTLVLLPLKNDKEIEGVVELASFRKFEPHELEFLQRLSESIAATITVVITHQKNERMLAEYQEMTSTLKEQQIELQQNSEELHIAKQEIEKKLKDSQAKQ</sequence>
<dbReference type="Pfam" id="PF13185">
    <property type="entry name" value="GAF_2"/>
    <property type="match status" value="1"/>
</dbReference>
<dbReference type="InterPro" id="IPR003660">
    <property type="entry name" value="HAMP_dom"/>
</dbReference>
<accession>A1ZWZ5</accession>
<keyword evidence="2" id="KW-1133">Transmembrane helix</keyword>
<comment type="caution">
    <text evidence="4">The sequence shown here is derived from an EMBL/GenBank/DDBJ whole genome shotgun (WGS) entry which is preliminary data.</text>
</comment>
<feature type="coiled-coil region" evidence="1">
    <location>
        <begin position="484"/>
        <end position="529"/>
    </location>
</feature>
<dbReference type="SUPFAM" id="SSF55781">
    <property type="entry name" value="GAF domain-like"/>
    <property type="match status" value="1"/>
</dbReference>
<dbReference type="AlphaFoldDB" id="A1ZWZ5"/>